<gene>
    <name evidence="4" type="ORF">SAMN02982931_02822</name>
</gene>
<dbReference type="Pfam" id="PF05050">
    <property type="entry name" value="Methyltransf_21"/>
    <property type="match status" value="1"/>
</dbReference>
<dbReference type="SUPFAM" id="SSF52540">
    <property type="entry name" value="P-loop containing nucleoside triphosphate hydrolases"/>
    <property type="match status" value="1"/>
</dbReference>
<sequence>MKIAFFPPFRDAATLTNHFYRLHWYLYPFASHVTQITLLHEKDAGAVGVMPDFFDSEVASLVGKLPVSLVPMEGAKENLEAALSTADIILVWSSDALGKHKKLGREKKIFRIDHDNDLFAASHYLRIATLFVENQANDVEVSKTIFEEITRLCSSDVGYIFGTGPNLAQTEGHDFADGVSIACNSMVRNRPLLERLRPPLFVVGDPIFHAGCSSYAAKFRAELVEAMDRYGSFLIVPLRDYHIYKTYLPARFSGRIAALPFKTQDLPNLDLRQEYCVTSTANVLTLFLIPLAATFFKEIRISGCDGKRFAENKYFWGHDKASQINEEMDRIQNAHPSFFTVSYDDYYKTHCQVLERWLKEVEARGIQVCNMTQSYIPALVKRSIDKYADSDVPRVSIIMPAKNVEQYIDEAVESILKQGFGDFEVLAIDDASTDGTLAKLEAWAMVDYRVRVLSNQRSPGVSGARNTGLDAARGEYIAFLDGDDTWLPHALESQVQALAAENAATFVHGKTRIMDETLSTVIQELATRRTVTFDDADHNPTHLNACLIPGALIGGLRFDEDRQYGEDWLFVARLLRTGATSKYQDRTLATYRVRKGSATTNDILTHERALVSVVNWIFDPCQDESVHPDFRSGLRGSDRDRVLGQRKLKALGDAVILVRVSEARTLLGELKNEGLLEAASFKPNDRYFDLSIRRLLGVSISDAPQKTRPNRDEMAKLIKSIELDRLAPAFVRSLWEAVHGEDWRTGARIEKKTASLESIEFQKKDDVQLDEVRLIFDLIGPTRPDGVMIDVGAHFGGSLGRFARIGWTIYGFEPDPANRSKLLEAYGSSSNIILSEEAVSDSTGEEVPFFASEESTGISGLSAFRDTHHEVARVKTVTLDDVAARHQLSHVDFLKIDVEGFEMAVLRGLDFGKLAPDIVLAEFEDGKTKDHGYTVVDLCAFFGERGYVVYISEWYPIQQYGVTHSFRRLRRYPCDIPADAWGNLLAFRTDPSPETLTRAYQHGVGRPLVTRRKKRSAKGRNKVPTKRFASDKTVAKRSRRGPLANFVRSMPISTAAIVASLAFLLVTILLPSRAGAAAFVELGPWVVAAVIGLVAYEHLRRRMRKQAFSMRRQSIRRAARQKQEIRKVRNSLRAVRKSDRKRWQASREKIASMKTESGALRKAIAEGTTARGRLERQVEALTRGLDKIEKQELPASSKAAAFLHERVVAGERQIEAIRYPDAPACIVFLGHHKCGSRFFRKEVFGRVSEMTGAKIREYKIANPPFHYSRMDDLDLCNMDFDNIGAVGRDVVLFANASARSLEKLREVALDWKAIRVVRDPRQVLVSDYFHHKSDHSTESSLGWVWDTLKRDKPILLKLPKEEGLLYELDHITKEVIEDEILGPFDDERILTLKLEEFAAAPRLHLVRISEFLEIADIAGIDLGNTFANGNSGYWGDHFTPKLKAVFKERYGQALIDLGYERDMDW</sequence>
<dbReference type="SUPFAM" id="SSF53448">
    <property type="entry name" value="Nucleotide-diphospho-sugar transferases"/>
    <property type="match status" value="1"/>
</dbReference>
<dbReference type="GO" id="GO:0032259">
    <property type="term" value="P:methylation"/>
    <property type="evidence" value="ECO:0007669"/>
    <property type="project" value="UniProtKB-KW"/>
</dbReference>
<dbReference type="SUPFAM" id="SSF53335">
    <property type="entry name" value="S-adenosyl-L-methionine-dependent methyltransferases"/>
    <property type="match status" value="1"/>
</dbReference>
<dbReference type="PANTHER" id="PTHR43685">
    <property type="entry name" value="GLYCOSYLTRANSFERASE"/>
    <property type="match status" value="1"/>
</dbReference>
<dbReference type="STRING" id="665467.SAMN02982931_02822"/>
<keyword evidence="4" id="KW-0489">Methyltransferase</keyword>
<dbReference type="NCBIfam" id="TIGR01444">
    <property type="entry name" value="fkbM_fam"/>
    <property type="match status" value="1"/>
</dbReference>
<dbReference type="Proteomes" id="UP000199071">
    <property type="component" value="Unassembled WGS sequence"/>
</dbReference>
<dbReference type="InterPro" id="IPR029063">
    <property type="entry name" value="SAM-dependent_MTases_sf"/>
</dbReference>
<proteinExistence type="predicted"/>
<dbReference type="Gene3D" id="3.90.550.10">
    <property type="entry name" value="Spore Coat Polysaccharide Biosynthesis Protein SpsA, Chain A"/>
    <property type="match status" value="1"/>
</dbReference>
<keyword evidence="5" id="KW-1185">Reference proteome</keyword>
<evidence type="ECO:0000313" key="4">
    <source>
        <dbReference type="EMBL" id="SDB37039.1"/>
    </source>
</evidence>
<dbReference type="RefSeq" id="WP_090877072.1">
    <property type="nucleotide sequence ID" value="NZ_FMXQ01000005.1"/>
</dbReference>
<feature type="transmembrane region" description="Helical" evidence="1">
    <location>
        <begin position="1076"/>
        <end position="1096"/>
    </location>
</feature>
<keyword evidence="1" id="KW-0812">Transmembrane</keyword>
<feature type="domain" description="Methyltransferase FkbM" evidence="3">
    <location>
        <begin position="790"/>
        <end position="948"/>
    </location>
</feature>
<evidence type="ECO:0000256" key="1">
    <source>
        <dbReference type="SAM" id="Phobius"/>
    </source>
</evidence>
<dbReference type="InterPro" id="IPR001173">
    <property type="entry name" value="Glyco_trans_2-like"/>
</dbReference>
<protein>
    <submittedName>
        <fullName evidence="4">Methyltransferase, FkbM family</fullName>
    </submittedName>
</protein>
<dbReference type="EMBL" id="FMXQ01000005">
    <property type="protein sequence ID" value="SDB37039.1"/>
    <property type="molecule type" value="Genomic_DNA"/>
</dbReference>
<dbReference type="GO" id="GO:0008168">
    <property type="term" value="F:methyltransferase activity"/>
    <property type="evidence" value="ECO:0007669"/>
    <property type="project" value="UniProtKB-KW"/>
</dbReference>
<keyword evidence="1" id="KW-0472">Membrane</keyword>
<dbReference type="Gene3D" id="3.40.50.150">
    <property type="entry name" value="Vaccinia Virus protein VP39"/>
    <property type="match status" value="1"/>
</dbReference>
<dbReference type="InterPro" id="IPR050834">
    <property type="entry name" value="Glycosyltransf_2"/>
</dbReference>
<dbReference type="OrthoDB" id="1676872at2"/>
<dbReference type="PANTHER" id="PTHR43685:SF2">
    <property type="entry name" value="GLYCOSYLTRANSFERASE 2-LIKE DOMAIN-CONTAINING PROTEIN"/>
    <property type="match status" value="1"/>
</dbReference>
<dbReference type="InterPro" id="IPR029044">
    <property type="entry name" value="Nucleotide-diphossugar_trans"/>
</dbReference>
<name>A0A1G6CVX6_9HYPH</name>
<evidence type="ECO:0000313" key="5">
    <source>
        <dbReference type="Proteomes" id="UP000199071"/>
    </source>
</evidence>
<reference evidence="4 5" key="1">
    <citation type="submission" date="2016-10" db="EMBL/GenBank/DDBJ databases">
        <authorList>
            <person name="de Groot N.N."/>
        </authorList>
    </citation>
    <scope>NUCLEOTIDE SEQUENCE [LARGE SCALE GENOMIC DNA]</scope>
    <source>
        <strain evidence="4 5">ATCC 35022</strain>
    </source>
</reference>
<keyword evidence="1" id="KW-1133">Transmembrane helix</keyword>
<dbReference type="InterPro" id="IPR006342">
    <property type="entry name" value="FkbM_mtfrase"/>
</dbReference>
<organism evidence="4 5">
    <name type="scientific">Bauldia litoralis</name>
    <dbReference type="NCBI Taxonomy" id="665467"/>
    <lineage>
        <taxon>Bacteria</taxon>
        <taxon>Pseudomonadati</taxon>
        <taxon>Pseudomonadota</taxon>
        <taxon>Alphaproteobacteria</taxon>
        <taxon>Hyphomicrobiales</taxon>
        <taxon>Kaistiaceae</taxon>
        <taxon>Bauldia</taxon>
    </lineage>
</organism>
<feature type="transmembrane region" description="Helical" evidence="1">
    <location>
        <begin position="1046"/>
        <end position="1070"/>
    </location>
</feature>
<dbReference type="Gene3D" id="3.40.50.300">
    <property type="entry name" value="P-loop containing nucleotide triphosphate hydrolases"/>
    <property type="match status" value="1"/>
</dbReference>
<evidence type="ECO:0000259" key="3">
    <source>
        <dbReference type="Pfam" id="PF05050"/>
    </source>
</evidence>
<dbReference type="Pfam" id="PF00535">
    <property type="entry name" value="Glycos_transf_2"/>
    <property type="match status" value="1"/>
</dbReference>
<dbReference type="InterPro" id="IPR027417">
    <property type="entry name" value="P-loop_NTPase"/>
</dbReference>
<keyword evidence="4" id="KW-0808">Transferase</keyword>
<feature type="domain" description="Glycosyltransferase 2-like" evidence="2">
    <location>
        <begin position="396"/>
        <end position="530"/>
    </location>
</feature>
<accession>A0A1G6CVX6</accession>
<dbReference type="CDD" id="cd00761">
    <property type="entry name" value="Glyco_tranf_GTA_type"/>
    <property type="match status" value="1"/>
</dbReference>
<evidence type="ECO:0000259" key="2">
    <source>
        <dbReference type="Pfam" id="PF00535"/>
    </source>
</evidence>